<accession>A0ABU2LGN1</accession>
<name>A0ABU2LGN1_9ACTN</name>
<reference evidence="2" key="1">
    <citation type="submission" date="2023-07" db="EMBL/GenBank/DDBJ databases">
        <title>30 novel species of actinomycetes from the DSMZ collection.</title>
        <authorList>
            <person name="Nouioui I."/>
        </authorList>
    </citation>
    <scope>NUCLEOTIDE SEQUENCE [LARGE SCALE GENOMIC DNA]</scope>
    <source>
        <strain evidence="2">DSM 44917</strain>
    </source>
</reference>
<proteinExistence type="predicted"/>
<organism evidence="1 2">
    <name type="scientific">Streptomyces boetiae</name>
    <dbReference type="NCBI Taxonomy" id="3075541"/>
    <lineage>
        <taxon>Bacteria</taxon>
        <taxon>Bacillati</taxon>
        <taxon>Actinomycetota</taxon>
        <taxon>Actinomycetes</taxon>
        <taxon>Kitasatosporales</taxon>
        <taxon>Streptomycetaceae</taxon>
        <taxon>Streptomyces</taxon>
    </lineage>
</organism>
<dbReference type="RefSeq" id="WP_311633637.1">
    <property type="nucleotide sequence ID" value="NZ_JAVREN010000110.1"/>
</dbReference>
<protein>
    <submittedName>
        <fullName evidence="1">Uncharacterized protein</fullName>
    </submittedName>
</protein>
<evidence type="ECO:0000313" key="1">
    <source>
        <dbReference type="EMBL" id="MDT0310676.1"/>
    </source>
</evidence>
<sequence length="76" mass="8461">MSGMHVPVTVDATSVRVGDQLLVGGQVFTVRDMTALPRGGRRLDFHDGTSYTMRRATVLYVTRLVAVRGRKPRRAF</sequence>
<comment type="caution">
    <text evidence="1">The sequence shown here is derived from an EMBL/GenBank/DDBJ whole genome shotgun (WGS) entry which is preliminary data.</text>
</comment>
<gene>
    <name evidence="1" type="ORF">RM780_27595</name>
</gene>
<keyword evidence="2" id="KW-1185">Reference proteome</keyword>
<dbReference type="EMBL" id="JAVREN010000110">
    <property type="protein sequence ID" value="MDT0310676.1"/>
    <property type="molecule type" value="Genomic_DNA"/>
</dbReference>
<dbReference type="Proteomes" id="UP001183388">
    <property type="component" value="Unassembled WGS sequence"/>
</dbReference>
<evidence type="ECO:0000313" key="2">
    <source>
        <dbReference type="Proteomes" id="UP001183388"/>
    </source>
</evidence>